<dbReference type="RefSeq" id="WP_379904937.1">
    <property type="nucleotide sequence ID" value="NZ_JBHRTR010000036.1"/>
</dbReference>
<protein>
    <submittedName>
        <fullName evidence="2">PepSY-associated TM helix domain-containing protein</fullName>
    </submittedName>
</protein>
<comment type="caution">
    <text evidence="2">The sequence shown here is derived from an EMBL/GenBank/DDBJ whole genome shotgun (WGS) entry which is preliminary data.</text>
</comment>
<evidence type="ECO:0000313" key="2">
    <source>
        <dbReference type="EMBL" id="MFC3230096.1"/>
    </source>
</evidence>
<proteinExistence type="predicted"/>
<feature type="transmembrane region" description="Helical" evidence="1">
    <location>
        <begin position="172"/>
        <end position="195"/>
    </location>
</feature>
<dbReference type="InterPro" id="IPR032307">
    <property type="entry name" value="PepSY_TM-like_2"/>
</dbReference>
<feature type="transmembrane region" description="Helical" evidence="1">
    <location>
        <begin position="201"/>
        <end position="221"/>
    </location>
</feature>
<gene>
    <name evidence="2" type="ORF">ACFOGJ_22790</name>
</gene>
<evidence type="ECO:0000256" key="1">
    <source>
        <dbReference type="SAM" id="Phobius"/>
    </source>
</evidence>
<evidence type="ECO:0000313" key="3">
    <source>
        <dbReference type="Proteomes" id="UP001595528"/>
    </source>
</evidence>
<dbReference type="EMBL" id="JBHRTR010000036">
    <property type="protein sequence ID" value="MFC3230096.1"/>
    <property type="molecule type" value="Genomic_DNA"/>
</dbReference>
<keyword evidence="1" id="KW-0472">Membrane</keyword>
<dbReference type="Proteomes" id="UP001595528">
    <property type="component" value="Unassembled WGS sequence"/>
</dbReference>
<name>A0ABV7L604_9PROT</name>
<keyword evidence="1" id="KW-0812">Transmembrane</keyword>
<dbReference type="Pfam" id="PF16357">
    <property type="entry name" value="PepSY_TM_like_2"/>
    <property type="match status" value="1"/>
</dbReference>
<dbReference type="PANTHER" id="PTHR40115">
    <property type="entry name" value="INNER MEMBRANE PROTEIN WITH PEPSY TM HELIX"/>
    <property type="match status" value="1"/>
</dbReference>
<feature type="transmembrane region" description="Helical" evidence="1">
    <location>
        <begin position="33"/>
        <end position="55"/>
    </location>
</feature>
<reference evidence="3" key="1">
    <citation type="journal article" date="2019" name="Int. J. Syst. Evol. Microbiol.">
        <title>The Global Catalogue of Microorganisms (GCM) 10K type strain sequencing project: providing services to taxonomists for standard genome sequencing and annotation.</title>
        <authorList>
            <consortium name="The Broad Institute Genomics Platform"/>
            <consortium name="The Broad Institute Genome Sequencing Center for Infectious Disease"/>
            <person name="Wu L."/>
            <person name="Ma J."/>
        </authorList>
    </citation>
    <scope>NUCLEOTIDE SEQUENCE [LARGE SCALE GENOMIC DNA]</scope>
    <source>
        <strain evidence="3">KCTC 42964</strain>
    </source>
</reference>
<keyword evidence="3" id="KW-1185">Reference proteome</keyword>
<sequence>MASNTGVPRPASRPERRGERRWRAFWLKQLHQWHWMSSAICLIAMLLFAATGITLNHAGEIESRPTVTSLEADLPAALHAALAAAPPRQGRAELPAELGTWLEQRLGIDLAGRPADWSRDGVYIALPRPGGDAWVDIDLRAGSLLYEDTDRGWIAYLNDLHKGRDTGAAWRWFIDVFSGAALVFCLTGLLLLHLHAGRRPATWPIVGLGLIVPLALILIFVH</sequence>
<dbReference type="PANTHER" id="PTHR40115:SF1">
    <property type="entry name" value="INNER MEMBRANE PROTEIN WITH PEPSY TM HELIX"/>
    <property type="match status" value="1"/>
</dbReference>
<accession>A0ABV7L604</accession>
<keyword evidence="1" id="KW-1133">Transmembrane helix</keyword>
<organism evidence="2 3">
    <name type="scientific">Marinibaculum pumilum</name>
    <dbReference type="NCBI Taxonomy" id="1766165"/>
    <lineage>
        <taxon>Bacteria</taxon>
        <taxon>Pseudomonadati</taxon>
        <taxon>Pseudomonadota</taxon>
        <taxon>Alphaproteobacteria</taxon>
        <taxon>Rhodospirillales</taxon>
        <taxon>Rhodospirillaceae</taxon>
        <taxon>Marinibaculum</taxon>
    </lineage>
</organism>